<dbReference type="Proteomes" id="UP000037267">
    <property type="component" value="Unassembled WGS sequence"/>
</dbReference>
<organism evidence="1 2">
    <name type="scientific">Gottschalkia purinilytica</name>
    <name type="common">Clostridium purinilyticum</name>
    <dbReference type="NCBI Taxonomy" id="1503"/>
    <lineage>
        <taxon>Bacteria</taxon>
        <taxon>Bacillati</taxon>
        <taxon>Bacillota</taxon>
        <taxon>Tissierellia</taxon>
        <taxon>Tissierellales</taxon>
        <taxon>Gottschalkiaceae</taxon>
        <taxon>Gottschalkia</taxon>
    </lineage>
</organism>
<dbReference type="RefSeq" id="WP_050378762.1">
    <property type="nucleotide sequence ID" value="NZ_LGSS01000022.1"/>
</dbReference>
<comment type="caution">
    <text evidence="1">The sequence shown here is derived from an EMBL/GenBank/DDBJ whole genome shotgun (WGS) entry which is preliminary data.</text>
</comment>
<dbReference type="OrthoDB" id="1629754at2"/>
<dbReference type="STRING" id="1503.CLPU_22c00300"/>
<dbReference type="EMBL" id="LGSS01000022">
    <property type="protein sequence ID" value="KNF07178.1"/>
    <property type="molecule type" value="Genomic_DNA"/>
</dbReference>
<reference evidence="2" key="1">
    <citation type="submission" date="2015-07" db="EMBL/GenBank/DDBJ databases">
        <title>Draft genome sequence of the purine-degrading Gottschalkia purinilyticum DSM 1384 (formerly Clostridium purinilyticum).</title>
        <authorList>
            <person name="Poehlein A."/>
            <person name="Schiel-Bengelsdorf B."/>
            <person name="Bengelsdorf F.R."/>
            <person name="Daniel R."/>
            <person name="Duerre P."/>
        </authorList>
    </citation>
    <scope>NUCLEOTIDE SEQUENCE [LARGE SCALE GENOMIC DNA]</scope>
    <source>
        <strain evidence="2">DSM 1384</strain>
    </source>
</reference>
<sequence>MVESQKINEFIPNLMKYTHKDYLNSKYMTQLQNGIAKEFGMIAYYIEDIYKQFFIDTATWGLSVYEKELGLQSNSSLSYEERREIIKAKLRGAGTATKQMIKDTAEAFSGGQVEIIEHSNKYYIEIHFIGTIGIPKNMKSFENMINEIIPAHLGYNFKFRFITWGMMKDASLIWNDLTTKTWEQARTLNLESGE</sequence>
<dbReference type="Pfam" id="PF10076">
    <property type="entry name" value="Phage_Mu_Gp48"/>
    <property type="match status" value="1"/>
</dbReference>
<name>A0A0L0W6M9_GOTPU</name>
<protein>
    <recommendedName>
        <fullName evidence="3">Phage-like element pbsx protein XkdT</fullName>
    </recommendedName>
</protein>
<evidence type="ECO:0008006" key="3">
    <source>
        <dbReference type="Google" id="ProtNLM"/>
    </source>
</evidence>
<dbReference type="PATRIC" id="fig|1503.3.peg.1374"/>
<keyword evidence="2" id="KW-1185">Reference proteome</keyword>
<accession>A0A0L0W6M9</accession>
<evidence type="ECO:0000313" key="1">
    <source>
        <dbReference type="EMBL" id="KNF07178.1"/>
    </source>
</evidence>
<proteinExistence type="predicted"/>
<evidence type="ECO:0000313" key="2">
    <source>
        <dbReference type="Proteomes" id="UP000037267"/>
    </source>
</evidence>
<gene>
    <name evidence="1" type="ORF">CLPU_22c00300</name>
</gene>
<dbReference type="AlphaFoldDB" id="A0A0L0W6M9"/>
<dbReference type="InterPro" id="IPR018755">
    <property type="entry name" value="Phage_Mu_Gp48"/>
</dbReference>